<feature type="region of interest" description="Disordered" evidence="4">
    <location>
        <begin position="301"/>
        <end position="380"/>
    </location>
</feature>
<feature type="domain" description="CRC" evidence="5">
    <location>
        <begin position="1"/>
        <end position="52"/>
    </location>
</feature>
<dbReference type="PANTHER" id="PTHR12446:SF34">
    <property type="entry name" value="PROTEIN LIN-54 HOMOLOG"/>
    <property type="match status" value="1"/>
</dbReference>
<accession>A0AAV0TZE9</accession>
<dbReference type="EMBL" id="CANTFK010000836">
    <property type="protein sequence ID" value="CAI5729677.1"/>
    <property type="molecule type" value="Genomic_DNA"/>
</dbReference>
<proteinExistence type="inferred from homology"/>
<sequence length="584" mass="64119">MNVLVNETSVGNRRCGCDCKKSSCLKLYCKCFTANDRCSKRCQCKDCKNQDHNQQEISQDIQAIEKCTQKTFCPSLQAPRASESEPVAEPSQQTPPSSTTSIVTPVTFSTNVKSSMAMTTTSPKPVCACVDGNCIADCPCLSLFGACSPRCQCNGCLVVQIQPERTKGCSCKKSNCLKLYCECLAAQRMCDHRCNCKGCKNRPETLPERNHAIAVILERNPLAFEPKIASGSSQHLRGCHCRKSGCMKNYCECHQAGVACTSRCACHQCRNTETFVSAKKMLVFAGVSTDDSSLRATLNRSLQRKIMKRPSRGAKNANPQDKLQTPTNASTQKPTALELLSRSAPVAPSKSSRQRNTAIDDNSPTTPSKRPSNYPDRFHTDGECVVKPAFAKRKYTRRNRHKTSFMERIQEAAALVKELPNVEDTVTNAYDTKNTDGVGDAELTILSRSLLHAAVAVQLANEEKKASAAPLRQLPVGQQVQRVFEAERQRISDLTDGREALSPIAAGLFCEEEYSEADDNNYLDVATSAINENDTASGSTTVEQSNMRSQQNGKNASLSVMQERAVLQELSVWLRNMTADVSSR</sequence>
<evidence type="ECO:0000259" key="5">
    <source>
        <dbReference type="PROSITE" id="PS51634"/>
    </source>
</evidence>
<dbReference type="GO" id="GO:0006355">
    <property type="term" value="P:regulation of DNA-templated transcription"/>
    <property type="evidence" value="ECO:0007669"/>
    <property type="project" value="TreeGrafter"/>
</dbReference>
<reference evidence="6" key="1">
    <citation type="submission" date="2022-12" db="EMBL/GenBank/DDBJ databases">
        <authorList>
            <person name="Webb A."/>
        </authorList>
    </citation>
    <scope>NUCLEOTIDE SEQUENCE</scope>
    <source>
        <strain evidence="6">Pf2</strain>
    </source>
</reference>
<dbReference type="InterPro" id="IPR028307">
    <property type="entry name" value="Lin-54_fam"/>
</dbReference>
<dbReference type="Proteomes" id="UP001159659">
    <property type="component" value="Unassembled WGS sequence"/>
</dbReference>
<dbReference type="SMART" id="SM01114">
    <property type="entry name" value="CXC"/>
    <property type="match status" value="3"/>
</dbReference>
<evidence type="ECO:0000256" key="4">
    <source>
        <dbReference type="SAM" id="MobiDB-lite"/>
    </source>
</evidence>
<dbReference type="PROSITE" id="PS51634">
    <property type="entry name" value="CRC"/>
    <property type="match status" value="2"/>
</dbReference>
<evidence type="ECO:0000256" key="3">
    <source>
        <dbReference type="ARBA" id="ARBA00023242"/>
    </source>
</evidence>
<protein>
    <recommendedName>
        <fullName evidence="5">CRC domain-containing protein</fullName>
    </recommendedName>
</protein>
<dbReference type="PANTHER" id="PTHR12446">
    <property type="entry name" value="TESMIN/TSO1-RELATED"/>
    <property type="match status" value="1"/>
</dbReference>
<dbReference type="AlphaFoldDB" id="A0AAV0TZE9"/>
<comment type="subcellular location">
    <subcellularLocation>
        <location evidence="1">Nucleus</location>
    </subcellularLocation>
</comment>
<feature type="compositionally biased region" description="Basic residues" evidence="4">
    <location>
        <begin position="302"/>
        <end position="312"/>
    </location>
</feature>
<comment type="caution">
    <text evidence="6">The sequence shown here is derived from an EMBL/GenBank/DDBJ whole genome shotgun (WGS) entry which is preliminary data.</text>
</comment>
<evidence type="ECO:0000313" key="7">
    <source>
        <dbReference type="Proteomes" id="UP001159659"/>
    </source>
</evidence>
<dbReference type="Pfam" id="PF03638">
    <property type="entry name" value="TCR"/>
    <property type="match status" value="3"/>
</dbReference>
<dbReference type="InterPro" id="IPR033467">
    <property type="entry name" value="Tesmin/TSO1-like_CXC"/>
</dbReference>
<evidence type="ECO:0000256" key="1">
    <source>
        <dbReference type="ARBA" id="ARBA00004123"/>
    </source>
</evidence>
<name>A0AAV0TZE9_9STRA</name>
<gene>
    <name evidence="6" type="ORF">PFR002_LOCUS6084</name>
</gene>
<dbReference type="InterPro" id="IPR005172">
    <property type="entry name" value="CRC"/>
</dbReference>
<feature type="compositionally biased region" description="Polar residues" evidence="4">
    <location>
        <begin position="317"/>
        <end position="334"/>
    </location>
</feature>
<organism evidence="6 7">
    <name type="scientific">Peronospora farinosa</name>
    <dbReference type="NCBI Taxonomy" id="134698"/>
    <lineage>
        <taxon>Eukaryota</taxon>
        <taxon>Sar</taxon>
        <taxon>Stramenopiles</taxon>
        <taxon>Oomycota</taxon>
        <taxon>Peronosporomycetes</taxon>
        <taxon>Peronosporales</taxon>
        <taxon>Peronosporaceae</taxon>
        <taxon>Peronospora</taxon>
    </lineage>
</organism>
<feature type="region of interest" description="Disordered" evidence="4">
    <location>
        <begin position="534"/>
        <end position="557"/>
    </location>
</feature>
<evidence type="ECO:0000256" key="2">
    <source>
        <dbReference type="ARBA" id="ARBA00007267"/>
    </source>
</evidence>
<feature type="domain" description="CRC" evidence="5">
    <location>
        <begin position="165"/>
        <end position="274"/>
    </location>
</feature>
<dbReference type="GO" id="GO:0005634">
    <property type="term" value="C:nucleus"/>
    <property type="evidence" value="ECO:0007669"/>
    <property type="project" value="UniProtKB-SubCell"/>
</dbReference>
<keyword evidence="3" id="KW-0539">Nucleus</keyword>
<comment type="similarity">
    <text evidence="2">Belongs to the lin-54 family.</text>
</comment>
<evidence type="ECO:0000313" key="6">
    <source>
        <dbReference type="EMBL" id="CAI5729677.1"/>
    </source>
</evidence>
<feature type="compositionally biased region" description="Polar residues" evidence="4">
    <location>
        <begin position="349"/>
        <end position="371"/>
    </location>
</feature>